<dbReference type="EMBL" id="BHEO01000005">
    <property type="protein sequence ID" value="GBU04713.1"/>
    <property type="molecule type" value="Genomic_DNA"/>
</dbReference>
<dbReference type="Proteomes" id="UP000702954">
    <property type="component" value="Unassembled WGS sequence"/>
</dbReference>
<evidence type="ECO:0000313" key="2">
    <source>
        <dbReference type="EMBL" id="GBU04713.1"/>
    </source>
</evidence>
<feature type="domain" description="TOTE conflict system primase" evidence="1">
    <location>
        <begin position="73"/>
        <end position="105"/>
    </location>
</feature>
<comment type="caution">
    <text evidence="3">The sequence shown here is derived from an EMBL/GenBank/DDBJ whole genome shotgun (WGS) entry which is preliminary data.</text>
</comment>
<reference evidence="2 5" key="1">
    <citation type="journal article" date="2018" name="Int. J. Syst. Evol. Microbiol.">
        <title>Draft Genome Sequence of Faecalimonas umbilicata JCM 30896T, an Acetate-Producing Bacterium Isolated from Human Feces.</title>
        <authorList>
            <person name="Sakamoto M."/>
            <person name="Ikeyama N."/>
            <person name="Yuki M."/>
            <person name="Ohkuma M."/>
        </authorList>
    </citation>
    <scope>NUCLEOTIDE SEQUENCE [LARGE SCALE GENOMIC DNA]</scope>
    <source>
        <strain evidence="2 5">EGH7</strain>
    </source>
</reference>
<sequence length="111" mass="13430">MNIEAYDTEALRRLVRLLEYENRLLKDKLKKENIPYEEINPFEEIIENTEEYDLDQGARIVHPMFITEGMAIRFFSMFWGREDVYARRGKNGGYFPQCDNRWDVKSRQMNL</sequence>
<keyword evidence="5" id="KW-1185">Reference proteome</keyword>
<accession>A0A4R3JKP8</accession>
<dbReference type="AlphaFoldDB" id="A0A4R3JKP8"/>
<name>A0A4R3JKP8_9FIRM</name>
<evidence type="ECO:0000313" key="3">
    <source>
        <dbReference type="EMBL" id="TCS66806.1"/>
    </source>
</evidence>
<proteinExistence type="predicted"/>
<dbReference type="Pfam" id="PF22548">
    <property type="entry name" value="AEP-TOTE"/>
    <property type="match status" value="1"/>
</dbReference>
<evidence type="ECO:0000313" key="4">
    <source>
        <dbReference type="Proteomes" id="UP000294613"/>
    </source>
</evidence>
<dbReference type="Proteomes" id="UP000294613">
    <property type="component" value="Unassembled WGS sequence"/>
</dbReference>
<dbReference type="InterPro" id="IPR054347">
    <property type="entry name" value="TOTE_primase"/>
</dbReference>
<reference evidence="3 4" key="2">
    <citation type="submission" date="2019-03" db="EMBL/GenBank/DDBJ databases">
        <title>Genomic Encyclopedia of Type Strains, Phase IV (KMG-IV): sequencing the most valuable type-strain genomes for metagenomic binning, comparative biology and taxonomic classification.</title>
        <authorList>
            <person name="Goeker M."/>
        </authorList>
    </citation>
    <scope>NUCLEOTIDE SEQUENCE [LARGE SCALE GENOMIC DNA]</scope>
    <source>
        <strain evidence="3 4">DSM 103426</strain>
    </source>
</reference>
<dbReference type="EMBL" id="SLZV01000017">
    <property type="protein sequence ID" value="TCS66806.1"/>
    <property type="molecule type" value="Genomic_DNA"/>
</dbReference>
<dbReference type="RefSeq" id="WP_008976842.1">
    <property type="nucleotide sequence ID" value="NZ_BHEO01000005.1"/>
</dbReference>
<organism evidence="3 4">
    <name type="scientific">Faecalimonas umbilicata</name>
    <dbReference type="NCBI Taxonomy" id="1912855"/>
    <lineage>
        <taxon>Bacteria</taxon>
        <taxon>Bacillati</taxon>
        <taxon>Bacillota</taxon>
        <taxon>Clostridia</taxon>
        <taxon>Lachnospirales</taxon>
        <taxon>Lachnospiraceae</taxon>
        <taxon>Faecalimonas</taxon>
    </lineage>
</organism>
<protein>
    <recommendedName>
        <fullName evidence="1">TOTE conflict system primase domain-containing protein</fullName>
    </recommendedName>
</protein>
<evidence type="ECO:0000259" key="1">
    <source>
        <dbReference type="Pfam" id="PF22548"/>
    </source>
</evidence>
<evidence type="ECO:0000313" key="5">
    <source>
        <dbReference type="Proteomes" id="UP000702954"/>
    </source>
</evidence>
<gene>
    <name evidence="3" type="ORF">EDD74_11763</name>
    <name evidence="2" type="ORF">FAEUMB_12540</name>
</gene>